<evidence type="ECO:0000256" key="1">
    <source>
        <dbReference type="SAM" id="MobiDB-lite"/>
    </source>
</evidence>
<feature type="compositionally biased region" description="Polar residues" evidence="1">
    <location>
        <begin position="204"/>
        <end position="213"/>
    </location>
</feature>
<feature type="compositionally biased region" description="Low complexity" evidence="1">
    <location>
        <begin position="24"/>
        <end position="42"/>
    </location>
</feature>
<dbReference type="Gene3D" id="3.40.50.11350">
    <property type="match status" value="1"/>
</dbReference>
<accession>A0A2S5BFJ0</accession>
<protein>
    <recommendedName>
        <fullName evidence="4">GDP-fucose protein O-fucosyltransferase</fullName>
    </recommendedName>
</protein>
<feature type="compositionally biased region" description="Basic residues" evidence="1">
    <location>
        <begin position="415"/>
        <end position="426"/>
    </location>
</feature>
<feature type="region of interest" description="Disordered" evidence="1">
    <location>
        <begin position="267"/>
        <end position="330"/>
    </location>
</feature>
<dbReference type="GO" id="GO:0046921">
    <property type="term" value="F:alpha-(1-&gt;6)-fucosyltransferase activity"/>
    <property type="evidence" value="ECO:0007669"/>
    <property type="project" value="TreeGrafter"/>
</dbReference>
<feature type="compositionally biased region" description="Polar residues" evidence="1">
    <location>
        <begin position="73"/>
        <end position="85"/>
    </location>
</feature>
<feature type="region of interest" description="Disordered" evidence="1">
    <location>
        <begin position="391"/>
        <end position="428"/>
    </location>
</feature>
<keyword evidence="3" id="KW-1185">Reference proteome</keyword>
<reference evidence="2 3" key="1">
    <citation type="journal article" date="2018" name="Front. Microbiol.">
        <title>Prospects for Fungal Bioremediation of Acidic Radioactive Waste Sites: Characterization and Genome Sequence of Rhodotorula taiwanensis MD1149.</title>
        <authorList>
            <person name="Tkavc R."/>
            <person name="Matrosova V.Y."/>
            <person name="Grichenko O.E."/>
            <person name="Gostincar C."/>
            <person name="Volpe R.P."/>
            <person name="Klimenkova P."/>
            <person name="Gaidamakova E.K."/>
            <person name="Zhou C.E."/>
            <person name="Stewart B.J."/>
            <person name="Lyman M.G."/>
            <person name="Malfatti S.A."/>
            <person name="Rubinfeld B."/>
            <person name="Courtot M."/>
            <person name="Singh J."/>
            <person name="Dalgard C.L."/>
            <person name="Hamilton T."/>
            <person name="Frey K.G."/>
            <person name="Gunde-Cimerman N."/>
            <person name="Dugan L."/>
            <person name="Daly M.J."/>
        </authorList>
    </citation>
    <scope>NUCLEOTIDE SEQUENCE [LARGE SCALE GENOMIC DNA]</scope>
    <source>
        <strain evidence="2 3">MD1149</strain>
    </source>
</reference>
<feature type="region of interest" description="Disordered" evidence="1">
    <location>
        <begin position="1"/>
        <end position="94"/>
    </location>
</feature>
<organism evidence="2 3">
    <name type="scientific">Rhodotorula taiwanensis</name>
    <dbReference type="NCBI Taxonomy" id="741276"/>
    <lineage>
        <taxon>Eukaryota</taxon>
        <taxon>Fungi</taxon>
        <taxon>Dikarya</taxon>
        <taxon>Basidiomycota</taxon>
        <taxon>Pucciniomycotina</taxon>
        <taxon>Microbotryomycetes</taxon>
        <taxon>Sporidiobolales</taxon>
        <taxon>Sporidiobolaceae</taxon>
        <taxon>Rhodotorula</taxon>
    </lineage>
</organism>
<dbReference type="PANTHER" id="PTHR13132">
    <property type="entry name" value="ALPHA- 1,6 -FUCOSYLTRANSFERASE"/>
    <property type="match status" value="1"/>
</dbReference>
<gene>
    <name evidence="2" type="ORF">BMF94_1442</name>
</gene>
<dbReference type="STRING" id="741276.A0A2S5BFJ0"/>
<dbReference type="EMBL" id="PJQD01000014">
    <property type="protein sequence ID" value="POY75539.1"/>
    <property type="molecule type" value="Genomic_DNA"/>
</dbReference>
<dbReference type="PANTHER" id="PTHR13132:SF29">
    <property type="entry name" value="ALPHA-(1,6)-FUCOSYLTRANSFERASE"/>
    <property type="match status" value="1"/>
</dbReference>
<proteinExistence type="predicted"/>
<dbReference type="GO" id="GO:0006487">
    <property type="term" value="P:protein N-linked glycosylation"/>
    <property type="evidence" value="ECO:0007669"/>
    <property type="project" value="TreeGrafter"/>
</dbReference>
<name>A0A2S5BFJ0_9BASI</name>
<dbReference type="AlphaFoldDB" id="A0A2S5BFJ0"/>
<feature type="compositionally biased region" description="Basic and acidic residues" evidence="1">
    <location>
        <begin position="284"/>
        <end position="306"/>
    </location>
</feature>
<comment type="caution">
    <text evidence="2">The sequence shown here is derived from an EMBL/GenBank/DDBJ whole genome shotgun (WGS) entry which is preliminary data.</text>
</comment>
<feature type="region of interest" description="Disordered" evidence="1">
    <location>
        <begin position="180"/>
        <end position="213"/>
    </location>
</feature>
<evidence type="ECO:0000313" key="2">
    <source>
        <dbReference type="EMBL" id="POY75539.1"/>
    </source>
</evidence>
<dbReference type="Proteomes" id="UP000237144">
    <property type="component" value="Unassembled WGS sequence"/>
</dbReference>
<dbReference type="OrthoDB" id="428346at2759"/>
<feature type="compositionally biased region" description="Polar residues" evidence="1">
    <location>
        <begin position="1"/>
        <end position="17"/>
    </location>
</feature>
<evidence type="ECO:0000313" key="3">
    <source>
        <dbReference type="Proteomes" id="UP000237144"/>
    </source>
</evidence>
<evidence type="ECO:0008006" key="4">
    <source>
        <dbReference type="Google" id="ProtNLM"/>
    </source>
</evidence>
<sequence length="997" mass="108306">MPSVSTSEDARDSSTSWAWPADSPPTSRAALPPAPLSAASSSWTITVEAPRTMAQNDLPTGLGIVGSGDGDANSWSQSPERTASARQARPGRAGSALVDDAIRTVGPPLIQVEAATGRSGKSDSISMARGKSRLFLDQNTAAFGRSPDSLPQTPPRAVALAALSGFVERVRAIVPLGAAPDPAASQYPRSPSLLRPHPTLRHASGSSLGSSPRKTWRQSAAAVVALVTVAYLASQHSRVHRSAHAVQAYMASFNLVHGNVTFGDSLRTAPPLRNHNAAPSRSDSAADKAEVAKPAHQHPVEGHDGDADLPFIATAASGDSSEPSTEDEQAGLAAIVEQAETADDTSALETDTGDDSAELAEAAVGTSAREQVAQEDAPAVMVKVGKMDGSRNEATVDETDEAEAKAQQAIDRAKNSARKRKAKKKQKDLSQYKRLLPLGATPRRYLFGANFVIADDDENAHVISDTERTNGMIKLLSEKQLAQVFADGRKKYLDEESSWRSFEWQAPPPHSSLQRFLDKLSPEEISLRDWIQSLHKQPVSRGVGLASSSARPSAEGLGALPTFDRGERTKWTELASQAELGHAGKCHGSTWLDEYTKMHAEMLAGRQEPKLISYHCEQGMNCGGLGDRLLGMTSAFFFGLITKRAFLAEWQSPVPLDVMFDTPHIDWSYSSFVPERHPVLGEKRLASSAADLDVIHFDRLAVDATFGTVSWTPKRDRPVTPGFELRDLAYRSPWIKFYSNRGMVYRSFKYKHLQKSIARLGLDASTAFSCISEYLFKPKPAALDLITQYTSAMALPTVFSVGIHIRTGDQSMKDAEYDRVNTVKRHISFFRCARELGETYARADQRVVFYLVTDSRHLKEDAQRVLGSKLIATDFAPQHVHQKTGHVDGVMSAVVEDYILAKADMLVATQDSGFVSAPTQSQQSAEDRQLTGLLPFSRQGKLASFMMAKPNSTVTIFPKYNPDVLGLRSKHSHVSVDCTSPTVFTSFEELSSEWSLG</sequence>